<feature type="region of interest" description="Disordered" evidence="1">
    <location>
        <begin position="185"/>
        <end position="206"/>
    </location>
</feature>
<name>A0ABQ4ZUK2_9ASTR</name>
<dbReference type="Proteomes" id="UP001151760">
    <property type="component" value="Unassembled WGS sequence"/>
</dbReference>
<evidence type="ECO:0000259" key="2">
    <source>
        <dbReference type="Pfam" id="PF22936"/>
    </source>
</evidence>
<proteinExistence type="predicted"/>
<keyword evidence="4" id="KW-1185">Reference proteome</keyword>
<gene>
    <name evidence="3" type="ORF">Tco_0799491</name>
</gene>
<feature type="compositionally biased region" description="Polar residues" evidence="1">
    <location>
        <begin position="538"/>
        <end position="547"/>
    </location>
</feature>
<feature type="region of interest" description="Disordered" evidence="1">
    <location>
        <begin position="523"/>
        <end position="547"/>
    </location>
</feature>
<evidence type="ECO:0000313" key="3">
    <source>
        <dbReference type="EMBL" id="GJS92523.1"/>
    </source>
</evidence>
<comment type="caution">
    <text evidence="3">The sequence shown here is derived from an EMBL/GenBank/DDBJ whole genome shotgun (WGS) entry which is preliminary data.</text>
</comment>
<sequence>MIIKKDSEIVKEKVERKSIALKAKKESSDEECSTSGSEDEEYTMAVRDFKKFFKRRVKVIENALDAATRIILLENVQNHRKTRTKDLLSEALGAITVKKIMRRYELGVDLEPNEWIKDSGCSKHMTGNRKLFSTYKAYNGGNVIFSSNLRSNIIGKGTIYNDSLKIDNVEHVDNLGFNCTGYQEKDKNKDKTGQNRARDWKEHDDTSYNGTEYDHIPQKKSAMALLLAEERFLKIKQVMEEEQNQPEVMKELLLNLMNDLQILKGIQPKQEEPAVQSFTPYGSFLYDRRVVEQQWYDNTSNFLRKFSRIPFGVTPKVLLIDWERFGEIKHAFTDEHYQQEDIQELTSKLLEDYTVMYRKPKTITPDLPIEKPDNSLIMGDEHLDTISEMESDKIIKSSVEILILILSEFEGISEDTCDVPVCEDPSTFDTLNDHSEILSYSNDDGTSSDDDDFEDIEYVSLEEVNDVDQEEKYRLITNIKSLNDNPTPDHEFKSPSLFPIPVTDSNSFFEKSDTSLCYSDKSLPEFEPFSDDTEETRSGSTTTHANNSLPEYDSFLFEIEPDQGELTNVVIEEVDTFLVPEDSIPPSIESNFDPGGGEIDFFQNVEDDDSFTFVIQTFLPYRTYPVDSPLLLSTGSEDTIFNPGIST</sequence>
<organism evidence="3 4">
    <name type="scientific">Tanacetum coccineum</name>
    <dbReference type="NCBI Taxonomy" id="301880"/>
    <lineage>
        <taxon>Eukaryota</taxon>
        <taxon>Viridiplantae</taxon>
        <taxon>Streptophyta</taxon>
        <taxon>Embryophyta</taxon>
        <taxon>Tracheophyta</taxon>
        <taxon>Spermatophyta</taxon>
        <taxon>Magnoliopsida</taxon>
        <taxon>eudicotyledons</taxon>
        <taxon>Gunneridae</taxon>
        <taxon>Pentapetalae</taxon>
        <taxon>asterids</taxon>
        <taxon>campanulids</taxon>
        <taxon>Asterales</taxon>
        <taxon>Asteraceae</taxon>
        <taxon>Asteroideae</taxon>
        <taxon>Anthemideae</taxon>
        <taxon>Anthemidinae</taxon>
        <taxon>Tanacetum</taxon>
    </lineage>
</organism>
<dbReference type="InterPro" id="IPR054722">
    <property type="entry name" value="PolX-like_BBD"/>
</dbReference>
<evidence type="ECO:0000256" key="1">
    <source>
        <dbReference type="SAM" id="MobiDB-lite"/>
    </source>
</evidence>
<dbReference type="EMBL" id="BQNB010011587">
    <property type="protein sequence ID" value="GJS92523.1"/>
    <property type="molecule type" value="Genomic_DNA"/>
</dbReference>
<evidence type="ECO:0000313" key="4">
    <source>
        <dbReference type="Proteomes" id="UP001151760"/>
    </source>
</evidence>
<accession>A0ABQ4ZUK2</accession>
<dbReference type="Pfam" id="PF22936">
    <property type="entry name" value="Pol_BBD"/>
    <property type="match status" value="1"/>
</dbReference>
<reference evidence="3" key="2">
    <citation type="submission" date="2022-01" db="EMBL/GenBank/DDBJ databases">
        <authorList>
            <person name="Yamashiro T."/>
            <person name="Shiraishi A."/>
            <person name="Satake H."/>
            <person name="Nakayama K."/>
        </authorList>
    </citation>
    <scope>NUCLEOTIDE SEQUENCE</scope>
</reference>
<reference evidence="3" key="1">
    <citation type="journal article" date="2022" name="Int. J. Mol. Sci.">
        <title>Draft Genome of Tanacetum Coccineum: Genomic Comparison of Closely Related Tanacetum-Family Plants.</title>
        <authorList>
            <person name="Yamashiro T."/>
            <person name="Shiraishi A."/>
            <person name="Nakayama K."/>
            <person name="Satake H."/>
        </authorList>
    </citation>
    <scope>NUCLEOTIDE SEQUENCE</scope>
</reference>
<feature type="domain" description="Retrovirus-related Pol polyprotein from transposon TNT 1-94-like beta-barrel" evidence="2">
    <location>
        <begin position="115"/>
        <end position="178"/>
    </location>
</feature>
<protein>
    <recommendedName>
        <fullName evidence="2">Retrovirus-related Pol polyprotein from transposon TNT 1-94-like beta-barrel domain-containing protein</fullName>
    </recommendedName>
</protein>